<gene>
    <name evidence="6" type="ordered locus">FraEuI1c_5341</name>
</gene>
<feature type="region of interest" description="Disordered" evidence="3">
    <location>
        <begin position="22"/>
        <end position="51"/>
    </location>
</feature>
<dbReference type="InterPro" id="IPR036514">
    <property type="entry name" value="SGNH_hydro_sf"/>
</dbReference>
<evidence type="ECO:0000259" key="5">
    <source>
        <dbReference type="Pfam" id="PF13472"/>
    </source>
</evidence>
<proteinExistence type="predicted"/>
<reference evidence="6 7" key="1">
    <citation type="submission" date="2010-10" db="EMBL/GenBank/DDBJ databases">
        <title>Complete sequence of Frankia sp. EuI1c.</title>
        <authorList>
            <consortium name="US DOE Joint Genome Institute"/>
            <person name="Lucas S."/>
            <person name="Copeland A."/>
            <person name="Lapidus A."/>
            <person name="Cheng J.-F."/>
            <person name="Bruce D."/>
            <person name="Goodwin L."/>
            <person name="Pitluck S."/>
            <person name="Chertkov O."/>
            <person name="Detter J.C."/>
            <person name="Han C."/>
            <person name="Tapia R."/>
            <person name="Land M."/>
            <person name="Hauser L."/>
            <person name="Jeffries C."/>
            <person name="Kyrpides N."/>
            <person name="Ivanova N."/>
            <person name="Mikhailova N."/>
            <person name="Beauchemin N."/>
            <person name="Sen A."/>
            <person name="Sur S.A."/>
            <person name="Gtari M."/>
            <person name="Wall L."/>
            <person name="Tisa L."/>
            <person name="Woyke T."/>
        </authorList>
    </citation>
    <scope>NUCLEOTIDE SEQUENCE [LARGE SCALE GENOMIC DNA]</scope>
    <source>
        <strain evidence="7">DSM 45817 / CECT 9037 / EuI1c</strain>
    </source>
</reference>
<dbReference type="AlphaFoldDB" id="E3J9G5"/>
<name>E3J9G5_PSEI1</name>
<dbReference type="CDD" id="cd01823">
    <property type="entry name" value="SEST_like"/>
    <property type="match status" value="1"/>
</dbReference>
<dbReference type="Gene3D" id="3.40.50.1110">
    <property type="entry name" value="SGNH hydrolase"/>
    <property type="match status" value="1"/>
</dbReference>
<dbReference type="eggNOG" id="COG2755">
    <property type="taxonomic scope" value="Bacteria"/>
</dbReference>
<dbReference type="GO" id="GO:0019433">
    <property type="term" value="P:triglyceride catabolic process"/>
    <property type="evidence" value="ECO:0007669"/>
    <property type="project" value="TreeGrafter"/>
</dbReference>
<dbReference type="OrthoDB" id="5503950at2"/>
<dbReference type="HOGENOM" id="CLU_038449_1_0_11"/>
<feature type="active site" evidence="1">
    <location>
        <position position="273"/>
    </location>
</feature>
<dbReference type="EMBL" id="CP002299">
    <property type="protein sequence ID" value="ADP83329.1"/>
    <property type="molecule type" value="Genomic_DNA"/>
</dbReference>
<feature type="signal peptide" evidence="4">
    <location>
        <begin position="1"/>
        <end position="20"/>
    </location>
</feature>
<feature type="disulfide bond" evidence="2">
    <location>
        <begin position="77"/>
        <end position="101"/>
    </location>
</feature>
<dbReference type="PANTHER" id="PTHR37981">
    <property type="entry name" value="LIPASE 2"/>
    <property type="match status" value="1"/>
</dbReference>
<dbReference type="InterPro" id="IPR013830">
    <property type="entry name" value="SGNH_hydro"/>
</dbReference>
<feature type="compositionally biased region" description="Low complexity" evidence="3">
    <location>
        <begin position="22"/>
        <end position="44"/>
    </location>
</feature>
<evidence type="ECO:0000256" key="4">
    <source>
        <dbReference type="SAM" id="SignalP"/>
    </source>
</evidence>
<dbReference type="PANTHER" id="PTHR37981:SF1">
    <property type="entry name" value="SGNH HYDROLASE-TYPE ESTERASE DOMAIN-CONTAINING PROTEIN"/>
    <property type="match status" value="1"/>
</dbReference>
<dbReference type="InParanoid" id="E3J9G5"/>
<feature type="active site" description="Nucleophile" evidence="1">
    <location>
        <position position="62"/>
    </location>
</feature>
<evidence type="ECO:0000256" key="1">
    <source>
        <dbReference type="PIRSR" id="PIRSR637460-1"/>
    </source>
</evidence>
<keyword evidence="7" id="KW-1185">Reference proteome</keyword>
<dbReference type="KEGG" id="fri:FraEuI1c_5341"/>
<dbReference type="InterPro" id="IPR037460">
    <property type="entry name" value="SEST-like"/>
</dbReference>
<evidence type="ECO:0000256" key="2">
    <source>
        <dbReference type="PIRSR" id="PIRSR637460-2"/>
    </source>
</evidence>
<protein>
    <submittedName>
        <fullName evidence="6">Lipolytic protein G-D-S-L family</fullName>
    </submittedName>
</protein>
<feature type="domain" description="SGNH hydrolase-type esterase" evidence="5">
    <location>
        <begin position="58"/>
        <end position="281"/>
    </location>
</feature>
<dbReference type="RefSeq" id="WP_013426447.1">
    <property type="nucleotide sequence ID" value="NC_014666.1"/>
</dbReference>
<evidence type="ECO:0000313" key="6">
    <source>
        <dbReference type="EMBL" id="ADP83329.1"/>
    </source>
</evidence>
<evidence type="ECO:0000256" key="3">
    <source>
        <dbReference type="SAM" id="MobiDB-lite"/>
    </source>
</evidence>
<keyword evidence="2" id="KW-1015">Disulfide bond</keyword>
<accession>E3J9G5</accession>
<dbReference type="PROSITE" id="PS51257">
    <property type="entry name" value="PROKAR_LIPOPROTEIN"/>
    <property type="match status" value="1"/>
</dbReference>
<dbReference type="STRING" id="298654.FraEuI1c_5341"/>
<dbReference type="SUPFAM" id="SSF52266">
    <property type="entry name" value="SGNH hydrolase"/>
    <property type="match status" value="1"/>
</dbReference>
<sequence precursor="true">MTGRVAAALALCLVTIGLGACSSGSSPTPTASTSPPTVTSDSTSLGAPTPRQGDRYVALGSSIASGFGISEQDGSSCGRSNRDYSQLVAARYGLKLVDVSCGAAFIPNVVDTRQGDNPPQLDALTADTRLITISVGGNDIVFNGTALVCGNPATHCTAPADLDAKLAALPGQLRTMVDAIRAKSPSARIVFVTYPREMPATNCPAMSLDDDELSMLRSMGDKLEATFVDVFAKSNVVLVDPYAAPGDHTACAAPSERWTNGFTVPTGEGFSYHPTALGHRAMADLIEKALAG</sequence>
<dbReference type="GO" id="GO:0004806">
    <property type="term" value="F:triacylglycerol lipase activity"/>
    <property type="evidence" value="ECO:0007669"/>
    <property type="project" value="TreeGrafter"/>
</dbReference>
<organism evidence="6 7">
    <name type="scientific">Pseudofrankia inefficax (strain DSM 45817 / CECT 9037 / DDB 130130 / EuI1c)</name>
    <name type="common">Frankia inefficax</name>
    <dbReference type="NCBI Taxonomy" id="298654"/>
    <lineage>
        <taxon>Bacteria</taxon>
        <taxon>Bacillati</taxon>
        <taxon>Actinomycetota</taxon>
        <taxon>Actinomycetes</taxon>
        <taxon>Frankiales</taxon>
        <taxon>Frankiaceae</taxon>
        <taxon>Pseudofrankia</taxon>
    </lineage>
</organism>
<feature type="chain" id="PRO_5039220911" evidence="4">
    <location>
        <begin position="21"/>
        <end position="292"/>
    </location>
</feature>
<evidence type="ECO:0000313" key="7">
    <source>
        <dbReference type="Proteomes" id="UP000002484"/>
    </source>
</evidence>
<dbReference type="Pfam" id="PF13472">
    <property type="entry name" value="Lipase_GDSL_2"/>
    <property type="match status" value="1"/>
</dbReference>
<dbReference type="Proteomes" id="UP000002484">
    <property type="component" value="Chromosome"/>
</dbReference>
<feature type="disulfide bond" evidence="2">
    <location>
        <begin position="203"/>
        <end position="251"/>
    </location>
</feature>
<keyword evidence="4" id="KW-0732">Signal</keyword>
<feature type="disulfide bond" evidence="2">
    <location>
        <begin position="149"/>
        <end position="156"/>
    </location>
</feature>